<keyword evidence="9" id="KW-0282">Flagellum</keyword>
<keyword evidence="4" id="KW-0732">Signal</keyword>
<gene>
    <name evidence="9" type="primary">flgA</name>
    <name evidence="9" type="ORF">ACFP85_10380</name>
</gene>
<evidence type="ECO:0000313" key="10">
    <source>
        <dbReference type="Proteomes" id="UP001596364"/>
    </source>
</evidence>
<comment type="similarity">
    <text evidence="2 7">Belongs to the FlgA family.</text>
</comment>
<dbReference type="PANTHER" id="PTHR36307">
    <property type="entry name" value="FLAGELLA BASAL BODY P-RING FORMATION PROTEIN FLGA"/>
    <property type="match status" value="1"/>
</dbReference>
<keyword evidence="9" id="KW-0969">Cilium</keyword>
<evidence type="ECO:0000259" key="8">
    <source>
        <dbReference type="SMART" id="SM00858"/>
    </source>
</evidence>
<evidence type="ECO:0000313" key="9">
    <source>
        <dbReference type="EMBL" id="MFC6440553.1"/>
    </source>
</evidence>
<evidence type="ECO:0000256" key="2">
    <source>
        <dbReference type="ARBA" id="ARBA00010474"/>
    </source>
</evidence>
<dbReference type="InterPro" id="IPR017585">
    <property type="entry name" value="SAF_FlgA"/>
</dbReference>
<dbReference type="Pfam" id="PF13144">
    <property type="entry name" value="ChapFlgA"/>
    <property type="match status" value="1"/>
</dbReference>
<dbReference type="RefSeq" id="WP_131258347.1">
    <property type="nucleotide sequence ID" value="NZ_JBHSUS010000001.1"/>
</dbReference>
<keyword evidence="7" id="KW-1005">Bacterial flagellum biogenesis</keyword>
<comment type="subcellular location">
    <subcellularLocation>
        <location evidence="1 7">Periplasm</location>
    </subcellularLocation>
</comment>
<dbReference type="Gene3D" id="3.90.1210.10">
    <property type="entry name" value="Antifreeze-like/N-acetylneuraminic acid synthase C-terminal domain"/>
    <property type="match status" value="1"/>
</dbReference>
<dbReference type="CDD" id="cd11614">
    <property type="entry name" value="SAF_CpaB_FlgA_like"/>
    <property type="match status" value="1"/>
</dbReference>
<dbReference type="Pfam" id="PF17656">
    <property type="entry name" value="ChapFlgA_N"/>
    <property type="match status" value="1"/>
</dbReference>
<dbReference type="InterPro" id="IPR013974">
    <property type="entry name" value="SAF"/>
</dbReference>
<evidence type="ECO:0000256" key="1">
    <source>
        <dbReference type="ARBA" id="ARBA00004418"/>
    </source>
</evidence>
<comment type="caution">
    <text evidence="9">The sequence shown here is derived from an EMBL/GenBank/DDBJ whole genome shotgun (WGS) entry which is preliminary data.</text>
</comment>
<dbReference type="PANTHER" id="PTHR36307:SF1">
    <property type="entry name" value="FLAGELLA BASAL BODY P-RING FORMATION PROTEIN FLGA"/>
    <property type="match status" value="1"/>
</dbReference>
<dbReference type="EMBL" id="JBHSUS010000001">
    <property type="protein sequence ID" value="MFC6440553.1"/>
    <property type="molecule type" value="Genomic_DNA"/>
</dbReference>
<evidence type="ECO:0000256" key="7">
    <source>
        <dbReference type="RuleBase" id="RU362063"/>
    </source>
</evidence>
<keyword evidence="10" id="KW-1185">Reference proteome</keyword>
<name>A0ABW1XMQ6_9ALTE</name>
<keyword evidence="5 7" id="KW-0574">Periplasm</keyword>
<comment type="function">
    <text evidence="6 7">Involved in the assembly process of the P-ring formation. It may associate with FlgF on the rod constituting a structure essential for the P-ring assembly or may act as a modulator protein for the P-ring assembly.</text>
</comment>
<keyword evidence="9" id="KW-0966">Cell projection</keyword>
<sequence>MKKFRDLNQITKFIFITGALLCGQVVADETDNLRTQVSTIAEDYVRTQISAQADSQLSVQAMPIDERIQIPACDGGYQASASSNSLQQSNVTVRINCAMSDWYLYLMVKVAQTIPVVIASNALSPNVPLTSSDVQQVEMDKNTLRNSTFADITEVIGARTKRRIRAGQPITPELLCFVCKGDIVTIHADIGGIEIKTSGTAMQDGNIGEQIQVKNTRSERNVFATVQSPSDVRVNL</sequence>
<evidence type="ECO:0000256" key="6">
    <source>
        <dbReference type="ARBA" id="ARBA00025643"/>
    </source>
</evidence>
<dbReference type="NCBIfam" id="TIGR03170">
    <property type="entry name" value="flgA_cterm"/>
    <property type="match status" value="1"/>
</dbReference>
<dbReference type="InterPro" id="IPR039246">
    <property type="entry name" value="Flagellar_FlgA"/>
</dbReference>
<dbReference type="InterPro" id="IPR041231">
    <property type="entry name" value="FlgA_N"/>
</dbReference>
<evidence type="ECO:0000256" key="4">
    <source>
        <dbReference type="ARBA" id="ARBA00022729"/>
    </source>
</evidence>
<evidence type="ECO:0000256" key="5">
    <source>
        <dbReference type="ARBA" id="ARBA00022764"/>
    </source>
</evidence>
<dbReference type="Proteomes" id="UP001596364">
    <property type="component" value="Unassembled WGS sequence"/>
</dbReference>
<dbReference type="SMART" id="SM00858">
    <property type="entry name" value="SAF"/>
    <property type="match status" value="1"/>
</dbReference>
<feature type="domain" description="SAF" evidence="8">
    <location>
        <begin position="114"/>
        <end position="176"/>
    </location>
</feature>
<reference evidence="10" key="1">
    <citation type="journal article" date="2019" name="Int. J. Syst. Evol. Microbiol.">
        <title>The Global Catalogue of Microorganisms (GCM) 10K type strain sequencing project: providing services to taxonomists for standard genome sequencing and annotation.</title>
        <authorList>
            <consortium name="The Broad Institute Genomics Platform"/>
            <consortium name="The Broad Institute Genome Sequencing Center for Infectious Disease"/>
            <person name="Wu L."/>
            <person name="Ma J."/>
        </authorList>
    </citation>
    <scope>NUCLEOTIDE SEQUENCE [LARGE SCALE GENOMIC DNA]</scope>
    <source>
        <strain evidence="10">CGMCC 1.16031</strain>
    </source>
</reference>
<accession>A0ABW1XMQ6</accession>
<organism evidence="9 10">
    <name type="scientific">Pseudobowmanella zhangzhouensis</name>
    <dbReference type="NCBI Taxonomy" id="1537679"/>
    <lineage>
        <taxon>Bacteria</taxon>
        <taxon>Pseudomonadati</taxon>
        <taxon>Pseudomonadota</taxon>
        <taxon>Gammaproteobacteria</taxon>
        <taxon>Alteromonadales</taxon>
        <taxon>Alteromonadaceae</taxon>
    </lineage>
</organism>
<protein>
    <recommendedName>
        <fullName evidence="3 7">Flagella basal body P-ring formation protein FlgA</fullName>
    </recommendedName>
</protein>
<dbReference type="Gene3D" id="2.30.30.760">
    <property type="match status" value="1"/>
</dbReference>
<evidence type="ECO:0000256" key="3">
    <source>
        <dbReference type="ARBA" id="ARBA00014754"/>
    </source>
</evidence>
<proteinExistence type="inferred from homology"/>